<dbReference type="RefSeq" id="WP_236331262.1">
    <property type="nucleotide sequence ID" value="NZ_JAKIJS010000001.1"/>
</dbReference>
<keyword evidence="1" id="KW-0812">Transmembrane</keyword>
<reference evidence="2 3" key="1">
    <citation type="submission" date="2022-01" db="EMBL/GenBank/DDBJ databases">
        <title>Alkalihalobacillus sp. EGI L200015, a novel bacterium isolated from a salt lake sediment.</title>
        <authorList>
            <person name="Gao L."/>
            <person name="Fang B.-Z."/>
            <person name="Li W.-J."/>
        </authorList>
    </citation>
    <scope>NUCLEOTIDE SEQUENCE [LARGE SCALE GENOMIC DNA]</scope>
    <source>
        <strain evidence="2 3">KCTC 12718</strain>
    </source>
</reference>
<keyword evidence="3" id="KW-1185">Reference proteome</keyword>
<evidence type="ECO:0000256" key="1">
    <source>
        <dbReference type="SAM" id="Phobius"/>
    </source>
</evidence>
<accession>A0ABS9GY62</accession>
<dbReference type="EMBL" id="JAKIJS010000001">
    <property type="protein sequence ID" value="MCF6136477.1"/>
    <property type="molecule type" value="Genomic_DNA"/>
</dbReference>
<name>A0ABS9GY62_9BACL</name>
<gene>
    <name evidence="2" type="ORF">L2716_01960</name>
</gene>
<keyword evidence="1" id="KW-1133">Transmembrane helix</keyword>
<comment type="caution">
    <text evidence="2">The sequence shown here is derived from an EMBL/GenBank/DDBJ whole genome shotgun (WGS) entry which is preliminary data.</text>
</comment>
<organism evidence="2 3">
    <name type="scientific">Pseudalkalibacillus berkeleyi</name>
    <dbReference type="NCBI Taxonomy" id="1069813"/>
    <lineage>
        <taxon>Bacteria</taxon>
        <taxon>Bacillati</taxon>
        <taxon>Bacillota</taxon>
        <taxon>Bacilli</taxon>
        <taxon>Bacillales</taxon>
        <taxon>Fictibacillaceae</taxon>
        <taxon>Pseudalkalibacillus</taxon>
    </lineage>
</organism>
<protein>
    <recommendedName>
        <fullName evidence="4">DUF5325 family protein</fullName>
    </recommendedName>
</protein>
<evidence type="ECO:0008006" key="4">
    <source>
        <dbReference type="Google" id="ProtNLM"/>
    </source>
</evidence>
<feature type="transmembrane region" description="Helical" evidence="1">
    <location>
        <begin position="32"/>
        <end position="48"/>
    </location>
</feature>
<keyword evidence="1" id="KW-0472">Membrane</keyword>
<sequence>MKKNYTVLFILLFSASITGGLALDGVVEYSMLFGYGMATIFLLLAGYAQGRRSKKTE</sequence>
<proteinExistence type="predicted"/>
<dbReference type="Proteomes" id="UP001649381">
    <property type="component" value="Unassembled WGS sequence"/>
</dbReference>
<evidence type="ECO:0000313" key="3">
    <source>
        <dbReference type="Proteomes" id="UP001649381"/>
    </source>
</evidence>
<evidence type="ECO:0000313" key="2">
    <source>
        <dbReference type="EMBL" id="MCF6136477.1"/>
    </source>
</evidence>